<sequence>MKLLKTFVAVALVLVLSSATIVREKDRGVYLFGISSSFMDTIAYFTTIQQLDTVQLTKGGVLPFLPNYSSQLENYVEVMKSNPNQTGTVIYSTSKKKIEKDRTKLLNRYKKKMSHQISIIPIEEFTFSPINPE</sequence>
<name>F3ZTJ5_9BACE</name>
<dbReference type="STRING" id="679937.Bcop_0873"/>
<dbReference type="HOGENOM" id="CLU_116702_1_0_10"/>
<evidence type="ECO:0000313" key="2">
    <source>
        <dbReference type="Proteomes" id="UP000018439"/>
    </source>
</evidence>
<reference evidence="1 2" key="1">
    <citation type="journal article" date="2011" name="Stand. Genomic Sci.">
        <title>Non-contiguous finished genome sequence of Bacteroides coprosuis type strain (PC139).</title>
        <authorList>
            <person name="Land M."/>
            <person name="Held B."/>
            <person name="Gronow S."/>
            <person name="Abt B."/>
            <person name="Lucas S."/>
            <person name="Del Rio T.G."/>
            <person name="Nolan M."/>
            <person name="Tice H."/>
            <person name="Cheng J.F."/>
            <person name="Pitluck S."/>
            <person name="Liolios K."/>
            <person name="Pagani I."/>
            <person name="Ivanova N."/>
            <person name="Mavromatis K."/>
            <person name="Mikhailova N."/>
            <person name="Pati A."/>
            <person name="Tapia R."/>
            <person name="Han C."/>
            <person name="Goodwin L."/>
            <person name="Chen A."/>
            <person name="Palaniappan K."/>
            <person name="Hauser L."/>
            <person name="Brambilla E.M."/>
            <person name="Rohde M."/>
            <person name="Goker M."/>
            <person name="Detter J.C."/>
            <person name="Woyke T."/>
            <person name="Bristow J."/>
            <person name="Eisen J.A."/>
            <person name="Markowitz V."/>
            <person name="Hugenholtz P."/>
            <person name="Kyrpides N.C."/>
            <person name="Klenk H.P."/>
            <person name="Lapidus A."/>
        </authorList>
    </citation>
    <scope>NUCLEOTIDE SEQUENCE [LARGE SCALE GENOMIC DNA]</scope>
    <source>
        <strain evidence="1 2">DSM 18011</strain>
    </source>
</reference>
<organism evidence="1 2">
    <name type="scientific">Bacteroides coprosuis DSM 18011</name>
    <dbReference type="NCBI Taxonomy" id="679937"/>
    <lineage>
        <taxon>Bacteria</taxon>
        <taxon>Pseudomonadati</taxon>
        <taxon>Bacteroidota</taxon>
        <taxon>Bacteroidia</taxon>
        <taxon>Bacteroidales</taxon>
        <taxon>Bacteroidaceae</taxon>
        <taxon>Bacteroides</taxon>
    </lineage>
</organism>
<proteinExistence type="predicted"/>
<gene>
    <name evidence="1" type="ORF">Bcop_0873</name>
</gene>
<keyword evidence="2" id="KW-1185">Reference proteome</keyword>
<protein>
    <submittedName>
        <fullName evidence="1">Uncharacterized protein</fullName>
    </submittedName>
</protein>
<accession>F3ZTJ5</accession>
<dbReference type="Proteomes" id="UP000018439">
    <property type="component" value="Chromosome"/>
</dbReference>
<dbReference type="OrthoDB" id="1081826at2"/>
<dbReference type="AlphaFoldDB" id="F3ZTJ5"/>
<dbReference type="EMBL" id="CM001167">
    <property type="protein sequence ID" value="EGJ71085.1"/>
    <property type="molecule type" value="Genomic_DNA"/>
</dbReference>
<evidence type="ECO:0000313" key="1">
    <source>
        <dbReference type="EMBL" id="EGJ71085.1"/>
    </source>
</evidence>